<keyword evidence="6" id="KW-0539">Nucleus</keyword>
<dbReference type="GO" id="GO:0000981">
    <property type="term" value="F:DNA-binding transcription factor activity, RNA polymerase II-specific"/>
    <property type="evidence" value="ECO:0007669"/>
    <property type="project" value="TreeGrafter"/>
</dbReference>
<dbReference type="InterPro" id="IPR027756">
    <property type="entry name" value="Ovo-like"/>
</dbReference>
<feature type="domain" description="C2H2-type" evidence="9">
    <location>
        <begin position="504"/>
        <end position="531"/>
    </location>
</feature>
<dbReference type="OrthoDB" id="5989493at2759"/>
<dbReference type="GO" id="GO:0008270">
    <property type="term" value="F:zinc ion binding"/>
    <property type="evidence" value="ECO:0007669"/>
    <property type="project" value="UniProtKB-KW"/>
</dbReference>
<evidence type="ECO:0000256" key="5">
    <source>
        <dbReference type="ARBA" id="ARBA00022833"/>
    </source>
</evidence>
<keyword evidence="4 7" id="KW-0863">Zinc-finger</keyword>
<dbReference type="PROSITE" id="PS00028">
    <property type="entry name" value="ZINC_FINGER_C2H2_1"/>
    <property type="match status" value="3"/>
</dbReference>
<evidence type="ECO:0000313" key="11">
    <source>
        <dbReference type="RefSeq" id="XP_031554094.1"/>
    </source>
</evidence>
<dbReference type="GeneID" id="116291110"/>
<dbReference type="SMART" id="SM00355">
    <property type="entry name" value="ZnF_C2H2"/>
    <property type="match status" value="4"/>
</dbReference>
<dbReference type="Pfam" id="PF00096">
    <property type="entry name" value="zf-C2H2"/>
    <property type="match status" value="2"/>
</dbReference>
<gene>
    <name evidence="11 12" type="primary">LOC116291110</name>
</gene>
<keyword evidence="10" id="KW-1185">Reference proteome</keyword>
<protein>
    <submittedName>
        <fullName evidence="11 12">Uncharacterized protein LOC116291110</fullName>
    </submittedName>
</protein>
<dbReference type="RefSeq" id="XP_031554094.1">
    <property type="nucleotide sequence ID" value="XM_031698234.1"/>
</dbReference>
<name>A0A6P8HCC8_ACTTE</name>
<evidence type="ECO:0000256" key="8">
    <source>
        <dbReference type="SAM" id="MobiDB-lite"/>
    </source>
</evidence>
<comment type="subcellular location">
    <subcellularLocation>
        <location evidence="1">Nucleus</location>
    </subcellularLocation>
</comment>
<feature type="region of interest" description="Disordered" evidence="8">
    <location>
        <begin position="1"/>
        <end position="53"/>
    </location>
</feature>
<dbReference type="RefSeq" id="XP_031554102.1">
    <property type="nucleotide sequence ID" value="XM_031698242.1"/>
</dbReference>
<feature type="compositionally biased region" description="Basic residues" evidence="8">
    <location>
        <begin position="1"/>
        <end position="13"/>
    </location>
</feature>
<evidence type="ECO:0000256" key="4">
    <source>
        <dbReference type="ARBA" id="ARBA00022771"/>
    </source>
</evidence>
<reference evidence="11 12" key="1">
    <citation type="submission" date="2025-04" db="UniProtKB">
        <authorList>
            <consortium name="RefSeq"/>
        </authorList>
    </citation>
    <scope>IDENTIFICATION</scope>
    <source>
        <tissue evidence="11 12">Tentacle</tissue>
    </source>
</reference>
<dbReference type="Pfam" id="PF13894">
    <property type="entry name" value="zf-C2H2_4"/>
    <property type="match status" value="1"/>
</dbReference>
<dbReference type="PANTHER" id="PTHR10032">
    <property type="entry name" value="ZINC FINGER PROTEIN WITH KRAB AND SCAN DOMAINS"/>
    <property type="match status" value="1"/>
</dbReference>
<evidence type="ECO:0000256" key="6">
    <source>
        <dbReference type="ARBA" id="ARBA00023242"/>
    </source>
</evidence>
<organism evidence="10 11">
    <name type="scientific">Actinia tenebrosa</name>
    <name type="common">Australian red waratah sea anemone</name>
    <dbReference type="NCBI Taxonomy" id="6105"/>
    <lineage>
        <taxon>Eukaryota</taxon>
        <taxon>Metazoa</taxon>
        <taxon>Cnidaria</taxon>
        <taxon>Anthozoa</taxon>
        <taxon>Hexacorallia</taxon>
        <taxon>Actiniaria</taxon>
        <taxon>Actiniidae</taxon>
        <taxon>Actinia</taxon>
    </lineage>
</organism>
<dbReference type="PROSITE" id="PS50157">
    <property type="entry name" value="ZINC_FINGER_C2H2_2"/>
    <property type="match status" value="3"/>
</dbReference>
<accession>A0A6P8HCC8</accession>
<evidence type="ECO:0000259" key="9">
    <source>
        <dbReference type="PROSITE" id="PS50157"/>
    </source>
</evidence>
<dbReference type="FunFam" id="3.30.160.60:FF:000452">
    <property type="entry name" value="Transcription factor Ovo-like 2"/>
    <property type="match status" value="1"/>
</dbReference>
<dbReference type="KEGG" id="aten:116291110"/>
<evidence type="ECO:0000313" key="12">
    <source>
        <dbReference type="RefSeq" id="XP_031554102.1"/>
    </source>
</evidence>
<dbReference type="FunFam" id="3.30.160.60:FF:000112">
    <property type="entry name" value="Mds1 and evi1 complex locus protein"/>
    <property type="match status" value="1"/>
</dbReference>
<evidence type="ECO:0000256" key="1">
    <source>
        <dbReference type="ARBA" id="ARBA00004123"/>
    </source>
</evidence>
<evidence type="ECO:0000256" key="7">
    <source>
        <dbReference type="PROSITE-ProRule" id="PRU00042"/>
    </source>
</evidence>
<dbReference type="PANTHER" id="PTHR10032:SF271">
    <property type="entry name" value="RH12261P-RELATED"/>
    <property type="match status" value="1"/>
</dbReference>
<dbReference type="InterPro" id="IPR013087">
    <property type="entry name" value="Znf_C2H2_type"/>
</dbReference>
<dbReference type="AlphaFoldDB" id="A0A6P8HCC8"/>
<dbReference type="Proteomes" id="UP000515163">
    <property type="component" value="Unplaced"/>
</dbReference>
<evidence type="ECO:0000256" key="3">
    <source>
        <dbReference type="ARBA" id="ARBA00022737"/>
    </source>
</evidence>
<feature type="domain" description="C2H2-type" evidence="9">
    <location>
        <begin position="532"/>
        <end position="555"/>
    </location>
</feature>
<dbReference type="SUPFAM" id="SSF57667">
    <property type="entry name" value="beta-beta-alpha zinc fingers"/>
    <property type="match status" value="2"/>
</dbReference>
<feature type="compositionally biased region" description="Basic and acidic residues" evidence="8">
    <location>
        <begin position="203"/>
        <end position="224"/>
    </location>
</feature>
<dbReference type="FunFam" id="3.30.160.60:FF:000446">
    <property type="entry name" value="Zinc finger protein"/>
    <property type="match status" value="1"/>
</dbReference>
<keyword evidence="2" id="KW-0479">Metal-binding</keyword>
<keyword evidence="3" id="KW-0677">Repeat</keyword>
<feature type="region of interest" description="Disordered" evidence="8">
    <location>
        <begin position="186"/>
        <end position="224"/>
    </location>
</feature>
<dbReference type="GO" id="GO:0005634">
    <property type="term" value="C:nucleus"/>
    <property type="evidence" value="ECO:0007669"/>
    <property type="project" value="UniProtKB-SubCell"/>
</dbReference>
<feature type="region of interest" description="Disordered" evidence="8">
    <location>
        <begin position="143"/>
        <end position="169"/>
    </location>
</feature>
<keyword evidence="5" id="KW-0862">Zinc</keyword>
<dbReference type="Gene3D" id="3.30.160.60">
    <property type="entry name" value="Classic Zinc Finger"/>
    <property type="match status" value="3"/>
</dbReference>
<dbReference type="InterPro" id="IPR036236">
    <property type="entry name" value="Znf_C2H2_sf"/>
</dbReference>
<dbReference type="GO" id="GO:0000978">
    <property type="term" value="F:RNA polymerase II cis-regulatory region sequence-specific DNA binding"/>
    <property type="evidence" value="ECO:0007669"/>
    <property type="project" value="TreeGrafter"/>
</dbReference>
<evidence type="ECO:0000256" key="2">
    <source>
        <dbReference type="ARBA" id="ARBA00022723"/>
    </source>
</evidence>
<evidence type="ECO:0000313" key="10">
    <source>
        <dbReference type="Proteomes" id="UP000515163"/>
    </source>
</evidence>
<sequence length="611" mass="70441">MPRSFLVKKKKLQKSASPEDEKSFSNQGDLVSGCVAGEKEVTSNTRNEDEELKEKCSQEFHQDEEILPASKTDMQAFFRRLKDRLLINVVSEHEVVEEKEMNGSEKNDNMRLGCEKGFQHEINEELLEDYLQTKIPTHCSAEETKGQEMLNNTNKSKTESTENEGQSPPYNIKAIEKEFSRSSIISGRAERSGQSLGYDTVDPLEKKNDRKESQIRCEEKPREEGRMPNIVSSKANDVCNGRNNERFVYNSRALREEPTPLMCRGDYEMEEKTNDNLAHTRMNVTHDNENRRQNEMTFQNDSTNTFPSASFSKQTHVGTPCEKRSIFEDELVNPTGAHPHPALNRNIDPFFGSANPVTSPYFQGVHPLNSPMYPPTHLPEFRSMTSLPTVPRGVNESDYVRYLMFTNGSIKDPIKSYPWYNHDSGFERTLCPSTWDPYLAHTFDTKHQPIRGGFISDAQIYKEGKEHPEGLAASRYKCGLCGASFSLQRLLNRHMKTHSFYKRYHCQFCGKGFNDTFDLKRHIRTHTGIKPFKCSKCEKAFTQRCSLEAHLTRVHGIVHRFGFRERREKMYVCEDCGLTFKENQSDFRQHVATHHPETDKVLRLRRNGFPS</sequence>
<proteinExistence type="predicted"/>
<feature type="domain" description="C2H2-type" evidence="9">
    <location>
        <begin position="476"/>
        <end position="503"/>
    </location>
</feature>